<feature type="domain" description="Peptidoglycan binding-like" evidence="2">
    <location>
        <begin position="78"/>
        <end position="142"/>
    </location>
</feature>
<dbReference type="InterPro" id="IPR002477">
    <property type="entry name" value="Peptidoglycan-bd-like"/>
</dbReference>
<sequence>MQRVSTTLRMRSGVLGALALLFAAGLTASPMMTAPAHAAYGPCNTTVKRADGYLASYTVPARTDNGTSCYMQYHTGSSNAVKTLQTSILRCYSGTYAADRIRATGGADGIYGTGTVDAVRWLQSMLGLSADGVYGPATRNAIKWLGYAQDVVNGGVYPYCDTHSF</sequence>
<evidence type="ECO:0000313" key="3">
    <source>
        <dbReference type="EMBL" id="TPQ17975.1"/>
    </source>
</evidence>
<dbReference type="Pfam" id="PF01471">
    <property type="entry name" value="PG_binding_1"/>
    <property type="match status" value="1"/>
</dbReference>
<protein>
    <submittedName>
        <fullName evidence="3">Peptidoglycan-binding protein</fullName>
    </submittedName>
</protein>
<feature type="chain" id="PRO_5021262009" evidence="1">
    <location>
        <begin position="39"/>
        <end position="165"/>
    </location>
</feature>
<accession>A0A505D863</accession>
<evidence type="ECO:0000313" key="4">
    <source>
        <dbReference type="Proteomes" id="UP000317378"/>
    </source>
</evidence>
<dbReference type="SUPFAM" id="SSF47090">
    <property type="entry name" value="PGBD-like"/>
    <property type="match status" value="1"/>
</dbReference>
<dbReference type="OrthoDB" id="3828307at2"/>
<dbReference type="Proteomes" id="UP000317378">
    <property type="component" value="Unassembled WGS sequence"/>
</dbReference>
<dbReference type="AlphaFoldDB" id="A0A505D863"/>
<name>A0A505D863_9ACTN</name>
<reference evidence="3 4" key="1">
    <citation type="submission" date="2019-06" db="EMBL/GenBank/DDBJ databases">
        <title>Streptomyces sporangiiformans sp. nov., a novel actinomycete isolated from soil in Mount Song.</title>
        <authorList>
            <person name="Han L."/>
        </authorList>
    </citation>
    <scope>NUCLEOTIDE SEQUENCE [LARGE SCALE GENOMIC DNA]</scope>
    <source>
        <strain evidence="3 4">NEAU-SSA 1</strain>
    </source>
</reference>
<dbReference type="EMBL" id="VCHX02000181">
    <property type="protein sequence ID" value="TPQ17975.1"/>
    <property type="molecule type" value="Genomic_DNA"/>
</dbReference>
<dbReference type="InterPro" id="IPR036365">
    <property type="entry name" value="PGBD-like_sf"/>
</dbReference>
<keyword evidence="1" id="KW-0732">Signal</keyword>
<gene>
    <name evidence="3" type="ORF">FGD71_033740</name>
</gene>
<proteinExistence type="predicted"/>
<keyword evidence="4" id="KW-1185">Reference proteome</keyword>
<dbReference type="InterPro" id="IPR036366">
    <property type="entry name" value="PGBDSf"/>
</dbReference>
<evidence type="ECO:0000259" key="2">
    <source>
        <dbReference type="Pfam" id="PF01471"/>
    </source>
</evidence>
<evidence type="ECO:0000256" key="1">
    <source>
        <dbReference type="SAM" id="SignalP"/>
    </source>
</evidence>
<feature type="signal peptide" evidence="1">
    <location>
        <begin position="1"/>
        <end position="38"/>
    </location>
</feature>
<organism evidence="3 4">
    <name type="scientific">Streptomyces sporangiiformans</name>
    <dbReference type="NCBI Taxonomy" id="2315329"/>
    <lineage>
        <taxon>Bacteria</taxon>
        <taxon>Bacillati</taxon>
        <taxon>Actinomycetota</taxon>
        <taxon>Actinomycetes</taxon>
        <taxon>Kitasatosporales</taxon>
        <taxon>Streptomycetaceae</taxon>
        <taxon>Streptomyces</taxon>
    </lineage>
</organism>
<dbReference type="Gene3D" id="1.10.101.10">
    <property type="entry name" value="PGBD-like superfamily/PGBD"/>
    <property type="match status" value="1"/>
</dbReference>
<comment type="caution">
    <text evidence="3">The sequence shown here is derived from an EMBL/GenBank/DDBJ whole genome shotgun (WGS) entry which is preliminary data.</text>
</comment>